<comment type="caution">
    <text evidence="2">The sequence shown here is derived from an EMBL/GenBank/DDBJ whole genome shotgun (WGS) entry which is preliminary data.</text>
</comment>
<evidence type="ECO:0000256" key="1">
    <source>
        <dbReference type="SAM" id="MobiDB-lite"/>
    </source>
</evidence>
<organism evidence="2 3">
    <name type="scientific">Portunus trituberculatus</name>
    <name type="common">Swimming crab</name>
    <name type="synonym">Neptunus trituberculatus</name>
    <dbReference type="NCBI Taxonomy" id="210409"/>
    <lineage>
        <taxon>Eukaryota</taxon>
        <taxon>Metazoa</taxon>
        <taxon>Ecdysozoa</taxon>
        <taxon>Arthropoda</taxon>
        <taxon>Crustacea</taxon>
        <taxon>Multicrustacea</taxon>
        <taxon>Malacostraca</taxon>
        <taxon>Eumalacostraca</taxon>
        <taxon>Eucarida</taxon>
        <taxon>Decapoda</taxon>
        <taxon>Pleocyemata</taxon>
        <taxon>Brachyura</taxon>
        <taxon>Eubrachyura</taxon>
        <taxon>Portunoidea</taxon>
        <taxon>Portunidae</taxon>
        <taxon>Portuninae</taxon>
        <taxon>Portunus</taxon>
    </lineage>
</organism>
<accession>A0A5B7GKY9</accession>
<evidence type="ECO:0000313" key="2">
    <source>
        <dbReference type="EMBL" id="MPC58209.1"/>
    </source>
</evidence>
<proteinExistence type="predicted"/>
<name>A0A5B7GKY9_PORTR</name>
<feature type="region of interest" description="Disordered" evidence="1">
    <location>
        <begin position="107"/>
        <end position="164"/>
    </location>
</feature>
<dbReference type="Proteomes" id="UP000324222">
    <property type="component" value="Unassembled WGS sequence"/>
</dbReference>
<gene>
    <name evidence="2" type="ORF">E2C01_052205</name>
</gene>
<dbReference type="AlphaFoldDB" id="A0A5B7GKY9"/>
<evidence type="ECO:0000313" key="3">
    <source>
        <dbReference type="Proteomes" id="UP000324222"/>
    </source>
</evidence>
<protein>
    <submittedName>
        <fullName evidence="2">Uncharacterized protein</fullName>
    </submittedName>
</protein>
<feature type="compositionally biased region" description="Polar residues" evidence="1">
    <location>
        <begin position="110"/>
        <end position="119"/>
    </location>
</feature>
<keyword evidence="3" id="KW-1185">Reference proteome</keyword>
<reference evidence="2 3" key="1">
    <citation type="submission" date="2019-05" db="EMBL/GenBank/DDBJ databases">
        <title>Another draft genome of Portunus trituberculatus and its Hox gene families provides insights of decapod evolution.</title>
        <authorList>
            <person name="Jeong J.-H."/>
            <person name="Song I."/>
            <person name="Kim S."/>
            <person name="Choi T."/>
            <person name="Kim D."/>
            <person name="Ryu S."/>
            <person name="Kim W."/>
        </authorList>
    </citation>
    <scope>NUCLEOTIDE SEQUENCE [LARGE SCALE GENOMIC DNA]</scope>
    <source>
        <tissue evidence="2">Muscle</tissue>
    </source>
</reference>
<feature type="compositionally biased region" description="Low complexity" evidence="1">
    <location>
        <begin position="150"/>
        <end position="164"/>
    </location>
</feature>
<sequence>MRRWKRGRGSARWLAVGGARPGAAEGSACTTHSTCAGRGCWRGGGSVAVTAAAEAAAATETVSVPRRRRHWNDCRHVRQDHRAVPHSARLRRLFLVTGGWRCLRPAGLPQQPSTATPHSAAQPAPVPNKRGKNRQKSGVLAAERGRSVLPPARAAAAPAVTAAC</sequence>
<dbReference type="EMBL" id="VSRR010015466">
    <property type="protein sequence ID" value="MPC58209.1"/>
    <property type="molecule type" value="Genomic_DNA"/>
</dbReference>